<evidence type="ECO:0000313" key="3">
    <source>
        <dbReference type="Proteomes" id="UP000759298"/>
    </source>
</evidence>
<protein>
    <recommendedName>
        <fullName evidence="4">Peptidoglycan-binding protein</fullName>
    </recommendedName>
</protein>
<keyword evidence="3" id="KW-1185">Reference proteome</keyword>
<evidence type="ECO:0000313" key="2">
    <source>
        <dbReference type="EMBL" id="MBY8335899.1"/>
    </source>
</evidence>
<dbReference type="RefSeq" id="WP_222823646.1">
    <property type="nucleotide sequence ID" value="NZ_JAHWXP010000001.1"/>
</dbReference>
<evidence type="ECO:0000256" key="1">
    <source>
        <dbReference type="SAM" id="MobiDB-lite"/>
    </source>
</evidence>
<feature type="compositionally biased region" description="Basic and acidic residues" evidence="1">
    <location>
        <begin position="311"/>
        <end position="333"/>
    </location>
</feature>
<feature type="region of interest" description="Disordered" evidence="1">
    <location>
        <begin position="134"/>
        <end position="165"/>
    </location>
</feature>
<reference evidence="2 3" key="1">
    <citation type="submission" date="2021-07" db="EMBL/GenBank/DDBJ databases">
        <title>Alteriqipengyuania abyssalis NZ-12B nov, sp.nov isolated from deep sea sponge in pacific ocean.</title>
        <authorList>
            <person name="Tareen S."/>
            <person name="Wink J."/>
        </authorList>
    </citation>
    <scope>NUCLEOTIDE SEQUENCE [LARGE SCALE GENOMIC DNA]</scope>
    <source>
        <strain evidence="2 3">NZ-12B</strain>
    </source>
</reference>
<gene>
    <name evidence="2" type="ORF">KYN89_02440</name>
</gene>
<proteinExistence type="predicted"/>
<comment type="caution">
    <text evidence="2">The sequence shown here is derived from an EMBL/GenBank/DDBJ whole genome shotgun (WGS) entry which is preliminary data.</text>
</comment>
<sequence length="377" mass="40677">MNALAGLNTNAPAVMGQNVASSFVAGGEFADNSRLRKAMATIAVNPDDPEAMRVVMELDPATGAKLQAAQQERQFGQAAVDYVEGGRASAAQPQPNVLAAMAMRDPQPRAVPAQRNALMPVDLAPSSGEGFAPLSPPMPARPAGPTVRADAARDTNGDGEIDFAPLGEVRTAQDEAFLRMVRIDPKQAFAIEGEMRDRAADRLKFQRDAYGYAVSRLGGVTNDAEYGEALADIQARIDPLGVSVSQFLPDRFPGPDALRQIRLSAIEAEDQTRLFMQQANIDADNARADRNTDSMIDVREGRLAEYQRANRAREGNQRRGQDLSSRDRRRGQDMRGSGRGGRSRVPVVSSPDEARSLPPGTEFRVKGTNRILRTPGG</sequence>
<evidence type="ECO:0008006" key="4">
    <source>
        <dbReference type="Google" id="ProtNLM"/>
    </source>
</evidence>
<organism evidence="2 3">
    <name type="scientific">Alteriqipengyuania abyssalis</name>
    <dbReference type="NCBI Taxonomy" id="2860200"/>
    <lineage>
        <taxon>Bacteria</taxon>
        <taxon>Pseudomonadati</taxon>
        <taxon>Pseudomonadota</taxon>
        <taxon>Alphaproteobacteria</taxon>
        <taxon>Sphingomonadales</taxon>
        <taxon>Erythrobacteraceae</taxon>
        <taxon>Alteriqipengyuania</taxon>
    </lineage>
</organism>
<feature type="region of interest" description="Disordered" evidence="1">
    <location>
        <begin position="307"/>
        <end position="377"/>
    </location>
</feature>
<accession>A0ABS7PA03</accession>
<dbReference type="Proteomes" id="UP000759298">
    <property type="component" value="Unassembled WGS sequence"/>
</dbReference>
<dbReference type="EMBL" id="JAHWXP010000001">
    <property type="protein sequence ID" value="MBY8335899.1"/>
    <property type="molecule type" value="Genomic_DNA"/>
</dbReference>
<name>A0ABS7PA03_9SPHN</name>